<dbReference type="InterPro" id="IPR037058">
    <property type="entry name" value="Falgellar_hook_FlgE_sf"/>
</dbReference>
<comment type="similarity">
    <text evidence="2 5">Belongs to the flagella basal body rod proteins family.</text>
</comment>
<feature type="domain" description="Flagellar hook protein FlgE/F/G-like D1" evidence="10">
    <location>
        <begin position="88"/>
        <end position="138"/>
    </location>
</feature>
<evidence type="ECO:0000256" key="3">
    <source>
        <dbReference type="ARBA" id="ARBA00019015"/>
    </source>
</evidence>
<evidence type="ECO:0000259" key="7">
    <source>
        <dbReference type="Pfam" id="PF00460"/>
    </source>
</evidence>
<dbReference type="InterPro" id="IPR001444">
    <property type="entry name" value="Flag_bb_rod_N"/>
</dbReference>
<dbReference type="Pfam" id="PF06429">
    <property type="entry name" value="Flg_bbr_C"/>
    <property type="match status" value="1"/>
</dbReference>
<dbReference type="Pfam" id="PF22692">
    <property type="entry name" value="LlgE_F_G_D1"/>
    <property type="match status" value="1"/>
</dbReference>
<feature type="domain" description="Flagellar basal-body/hook protein C-terminal" evidence="8">
    <location>
        <begin position="490"/>
        <end position="534"/>
    </location>
</feature>
<protein>
    <recommendedName>
        <fullName evidence="3 5">Flagellar hook protein FlgE</fullName>
    </recommendedName>
</protein>
<feature type="domain" description="Flagellar hook protein FlgE D2" evidence="9">
    <location>
        <begin position="204"/>
        <end position="416"/>
    </location>
</feature>
<dbReference type="NCBIfam" id="TIGR03506">
    <property type="entry name" value="FlgEFG_subfam"/>
    <property type="match status" value="1"/>
</dbReference>
<dbReference type="InterPro" id="IPR011491">
    <property type="entry name" value="FlgE_D2"/>
</dbReference>
<dbReference type="PROSITE" id="PS00588">
    <property type="entry name" value="FLAGELLA_BB_ROD"/>
    <property type="match status" value="1"/>
</dbReference>
<evidence type="ECO:0000259" key="9">
    <source>
        <dbReference type="Pfam" id="PF07559"/>
    </source>
</evidence>
<dbReference type="PANTHER" id="PTHR30435:SF1">
    <property type="entry name" value="FLAGELLAR HOOK PROTEIN FLGE"/>
    <property type="match status" value="1"/>
</dbReference>
<dbReference type="STRING" id="1592317.DPF_0678"/>
<keyword evidence="11" id="KW-0966">Cell projection</keyword>
<keyword evidence="4 5" id="KW-0975">Bacterial flagellum</keyword>
<accession>A0A194AGS6</accession>
<evidence type="ECO:0000256" key="4">
    <source>
        <dbReference type="ARBA" id="ARBA00023143"/>
    </source>
</evidence>
<comment type="function">
    <text evidence="5">A flexible structure which links the flagellar filament to the drive apparatus in the basal body.</text>
</comment>
<evidence type="ECO:0000313" key="12">
    <source>
        <dbReference type="Proteomes" id="UP000095200"/>
    </source>
</evidence>
<evidence type="ECO:0000313" key="11">
    <source>
        <dbReference type="EMBL" id="GAU07979.1"/>
    </source>
</evidence>
<dbReference type="Proteomes" id="UP000095200">
    <property type="component" value="Unassembled WGS sequence"/>
</dbReference>
<keyword evidence="12" id="KW-1185">Reference proteome</keyword>
<feature type="domain" description="Flagellar basal body rod protein N-terminal" evidence="7">
    <location>
        <begin position="7"/>
        <end position="37"/>
    </location>
</feature>
<keyword evidence="11" id="KW-0282">Flagellum</keyword>
<dbReference type="GO" id="GO:0005829">
    <property type="term" value="C:cytosol"/>
    <property type="evidence" value="ECO:0007669"/>
    <property type="project" value="TreeGrafter"/>
</dbReference>
<dbReference type="InterPro" id="IPR010930">
    <property type="entry name" value="Flg_bb/hook_C_dom"/>
</dbReference>
<dbReference type="PANTHER" id="PTHR30435">
    <property type="entry name" value="FLAGELLAR PROTEIN"/>
    <property type="match status" value="1"/>
</dbReference>
<evidence type="ECO:0000256" key="6">
    <source>
        <dbReference type="SAM" id="MobiDB-lite"/>
    </source>
</evidence>
<dbReference type="GO" id="GO:0009425">
    <property type="term" value="C:bacterial-type flagellum basal body"/>
    <property type="evidence" value="ECO:0007669"/>
    <property type="project" value="UniProtKB-SubCell"/>
</dbReference>
<comment type="caution">
    <text evidence="11">The sequence shown here is derived from an EMBL/GenBank/DDBJ whole genome shotgun (WGS) entry which is preliminary data.</text>
</comment>
<dbReference type="Pfam" id="PF07559">
    <property type="entry name" value="FlgE_D2"/>
    <property type="match status" value="1"/>
</dbReference>
<dbReference type="InterPro" id="IPR053967">
    <property type="entry name" value="LlgE_F_G-like_D1"/>
</dbReference>
<dbReference type="Pfam" id="PF00460">
    <property type="entry name" value="Flg_bb_rod"/>
    <property type="match status" value="1"/>
</dbReference>
<gene>
    <name evidence="11" type="ORF">DPF_0678</name>
</gene>
<feature type="region of interest" description="Disordered" evidence="6">
    <location>
        <begin position="634"/>
        <end position="656"/>
    </location>
</feature>
<evidence type="ECO:0000256" key="1">
    <source>
        <dbReference type="ARBA" id="ARBA00004117"/>
    </source>
</evidence>
<organism evidence="11 12">
    <name type="scientific">Desulfoplanes formicivorans</name>
    <dbReference type="NCBI Taxonomy" id="1592317"/>
    <lineage>
        <taxon>Bacteria</taxon>
        <taxon>Pseudomonadati</taxon>
        <taxon>Thermodesulfobacteriota</taxon>
        <taxon>Desulfovibrionia</taxon>
        <taxon>Desulfovibrionales</taxon>
        <taxon>Desulfoplanaceae</taxon>
        <taxon>Desulfoplanes</taxon>
    </lineage>
</organism>
<keyword evidence="11" id="KW-0969">Cilium</keyword>
<comment type="subcellular location">
    <subcellularLocation>
        <location evidence="1 5">Bacterial flagellum basal body</location>
    </subcellularLocation>
</comment>
<name>A0A194AGS6_9BACT</name>
<dbReference type="InterPro" id="IPR019776">
    <property type="entry name" value="Flagellar_basal_body_rod_CS"/>
</dbReference>
<dbReference type="InterPro" id="IPR037925">
    <property type="entry name" value="FlgE/F/G-like"/>
</dbReference>
<dbReference type="GO" id="GO:0071978">
    <property type="term" value="P:bacterial-type flagellum-dependent swarming motility"/>
    <property type="evidence" value="ECO:0007669"/>
    <property type="project" value="TreeGrafter"/>
</dbReference>
<dbReference type="AlphaFoldDB" id="A0A194AGS6"/>
<dbReference type="Gene3D" id="2.60.98.20">
    <property type="entry name" value="Flagellar hook protein FlgE"/>
    <property type="match status" value="1"/>
</dbReference>
<dbReference type="GO" id="GO:0009424">
    <property type="term" value="C:bacterial-type flagellum hook"/>
    <property type="evidence" value="ECO:0007669"/>
    <property type="project" value="TreeGrafter"/>
</dbReference>
<evidence type="ECO:0000259" key="8">
    <source>
        <dbReference type="Pfam" id="PF06429"/>
    </source>
</evidence>
<sequence>MGLSAALYSGTSGLKAHGESMTVIGNNIANVSTVGFKGSRLHFEDALSQATTTASGIGQIGRGVQVGTVMADFAQGSLETTTEATDLAIGGDGFFVVSPPGEDIQYYTRAGNFRFDSDGKLTDPHGYVVQGWKVQNDNNPIAATSTQTESSAAKIEGVPTDIVLDNFQSPPQATSHVDIMTNLDSQSTDHATDTTDPMFAMFRNWDGTQDEPLGDSMYAYQSTLKTYDQNGSAHNMTVYFDPVRDDTVTGAANGSQIWEYMVTVPPSDDGRVLDDGTALSTTSSAGVLMIGTLTFNPAGELVNTSAFTLPSDAATATDLSGWTPADFSSDGYPICTANFLGEEDASGTNQSNPKNIEINFGIKNTTTAWDGAPANAAAVGTDIALLPEIADSTISALSSTSYNTGSTTLFQSQDGYTAGFLQSVSVDRDGILTGSYSNGQVLELYALTLADFNDQYSLYREGGNLFSETRSSGPPLTGMANSSGKGAIASNSLEQSNVDLATEFVNMITTQKGYQANSKTITTTDEMLSTLIQMKRQFLLPFLVFKKPAFWRAFWVGMQGLDCMWWSRMLHAIIAWKWHGAHGMGVSKHGVVYNKEECHARKLYHFAHGCGRRIAGAYCSGGGSGGWVGARLQGRGHADHSGRRSGQGDGLDHAMS</sequence>
<dbReference type="SUPFAM" id="SSF117143">
    <property type="entry name" value="Flagellar hook protein flgE"/>
    <property type="match status" value="1"/>
</dbReference>
<reference evidence="12" key="1">
    <citation type="submission" date="2016-06" db="EMBL/GenBank/DDBJ databases">
        <title>Draft genome sequence of Desulfoplanes formicivorans strain Pf12B.</title>
        <authorList>
            <person name="Watanabe M."/>
            <person name="Kojima H."/>
            <person name="Fukui M."/>
        </authorList>
    </citation>
    <scope>NUCLEOTIDE SEQUENCE [LARGE SCALE GENOMIC DNA]</scope>
    <source>
        <strain evidence="12">Pf12B</strain>
    </source>
</reference>
<evidence type="ECO:0000256" key="2">
    <source>
        <dbReference type="ARBA" id="ARBA00009677"/>
    </source>
</evidence>
<dbReference type="InterPro" id="IPR020013">
    <property type="entry name" value="Flagellar_FlgE/F/G"/>
</dbReference>
<dbReference type="EMBL" id="BDFE01000008">
    <property type="protein sequence ID" value="GAU07979.1"/>
    <property type="molecule type" value="Genomic_DNA"/>
</dbReference>
<dbReference type="RefSeq" id="WP_369689579.1">
    <property type="nucleotide sequence ID" value="NZ_BDFE01000008.1"/>
</dbReference>
<evidence type="ECO:0000259" key="10">
    <source>
        <dbReference type="Pfam" id="PF22692"/>
    </source>
</evidence>
<evidence type="ECO:0000256" key="5">
    <source>
        <dbReference type="RuleBase" id="RU362116"/>
    </source>
</evidence>
<proteinExistence type="inferred from homology"/>